<gene>
    <name evidence="2" type="ORF">EUTSA_v10021918mg</name>
</gene>
<dbReference type="SUPFAM" id="SSF81383">
    <property type="entry name" value="F-box domain"/>
    <property type="match status" value="1"/>
</dbReference>
<dbReference type="Gramene" id="ESQ47466">
    <property type="protein sequence ID" value="ESQ47466"/>
    <property type="gene ID" value="EUTSA_v10021918mg"/>
</dbReference>
<dbReference type="OMA" id="YYSEIPY"/>
<dbReference type="InterPro" id="IPR017451">
    <property type="entry name" value="F-box-assoc_interact_dom"/>
</dbReference>
<dbReference type="EMBL" id="KI517408">
    <property type="protein sequence ID" value="ESQ47466.1"/>
    <property type="molecule type" value="Genomic_DNA"/>
</dbReference>
<keyword evidence="3" id="KW-1185">Reference proteome</keyword>
<sequence length="366" mass="43238">MWDFGLISNNHNDDIQSSSGFVRGNRVPATDLKRLRPTCKRWNALFKDRGFTKKHHRKAPKQSLLLIVEINLSDPSIEFKGALALMDFYHSDSRQVDIVRVFHCDGLLLCTTKHNRLVVWNPCSGETKWIHAKTRFENHSKFALGYQDNKSCRNYKLLTCRDHYDTNREFEIYEFISDSWRVLDGVPRDNFIHICGGVSLKGNTYWVASDRKDYKSKFLLCFDFTTERFTRLSLPPTQTMTGTSLSLVREEQLSLLQQSYLQLKMELWVTNNKFDTEEPLLWRRCFTVDFQHFPLFMTFLLDEEKKVAACCRQSCWYRRNMVYIIGEDDECYTEIPLGRSTNKAWMPFIFDYVPSLVQIQQCKRKE</sequence>
<evidence type="ECO:0000259" key="1">
    <source>
        <dbReference type="Pfam" id="PF07734"/>
    </source>
</evidence>
<organism evidence="2 3">
    <name type="scientific">Eutrema salsugineum</name>
    <name type="common">Saltwater cress</name>
    <name type="synonym">Sisymbrium salsugineum</name>
    <dbReference type="NCBI Taxonomy" id="72664"/>
    <lineage>
        <taxon>Eukaryota</taxon>
        <taxon>Viridiplantae</taxon>
        <taxon>Streptophyta</taxon>
        <taxon>Embryophyta</taxon>
        <taxon>Tracheophyta</taxon>
        <taxon>Spermatophyta</taxon>
        <taxon>Magnoliopsida</taxon>
        <taxon>eudicotyledons</taxon>
        <taxon>Gunneridae</taxon>
        <taxon>Pentapetalae</taxon>
        <taxon>rosids</taxon>
        <taxon>malvids</taxon>
        <taxon>Brassicales</taxon>
        <taxon>Brassicaceae</taxon>
        <taxon>Eutremeae</taxon>
        <taxon>Eutrema</taxon>
    </lineage>
</organism>
<evidence type="ECO:0000313" key="2">
    <source>
        <dbReference type="EMBL" id="ESQ47466.1"/>
    </source>
</evidence>
<proteinExistence type="predicted"/>
<dbReference type="SUPFAM" id="SSF50965">
    <property type="entry name" value="Galactose oxidase, central domain"/>
    <property type="match status" value="1"/>
</dbReference>
<feature type="domain" description="F-box associated beta-propeller type 1" evidence="1">
    <location>
        <begin position="67"/>
        <end position="359"/>
    </location>
</feature>
<dbReference type="STRING" id="72664.V4NM12"/>
<dbReference type="InterPro" id="IPR011043">
    <property type="entry name" value="Gal_Oxase/kelch_b-propeller"/>
</dbReference>
<dbReference type="AlphaFoldDB" id="V4NM12"/>
<evidence type="ECO:0000313" key="3">
    <source>
        <dbReference type="Proteomes" id="UP000030689"/>
    </source>
</evidence>
<dbReference type="Pfam" id="PF07734">
    <property type="entry name" value="FBA_1"/>
    <property type="match status" value="1"/>
</dbReference>
<dbReference type="PANTHER" id="PTHR31672:SF13">
    <property type="entry name" value="F-BOX PROTEIN CPR30-LIKE"/>
    <property type="match status" value="1"/>
</dbReference>
<protein>
    <recommendedName>
        <fullName evidence="1">F-box associated beta-propeller type 1 domain-containing protein</fullName>
    </recommendedName>
</protein>
<dbReference type="KEGG" id="eus:EUTSA_v10021918mg"/>
<dbReference type="InterPro" id="IPR050796">
    <property type="entry name" value="SCF_F-box_component"/>
</dbReference>
<name>V4NM12_EUTSA</name>
<dbReference type="InterPro" id="IPR036047">
    <property type="entry name" value="F-box-like_dom_sf"/>
</dbReference>
<accession>V4NM12</accession>
<dbReference type="InterPro" id="IPR006527">
    <property type="entry name" value="F-box-assoc_dom_typ1"/>
</dbReference>
<dbReference type="Proteomes" id="UP000030689">
    <property type="component" value="Unassembled WGS sequence"/>
</dbReference>
<dbReference type="PANTHER" id="PTHR31672">
    <property type="entry name" value="BNACNNG10540D PROTEIN"/>
    <property type="match status" value="1"/>
</dbReference>
<dbReference type="NCBIfam" id="TIGR01640">
    <property type="entry name" value="F_box_assoc_1"/>
    <property type="match status" value="1"/>
</dbReference>
<reference evidence="2 3" key="1">
    <citation type="journal article" date="2013" name="Front. Plant Sci.">
        <title>The Reference Genome of the Halophytic Plant Eutrema salsugineum.</title>
        <authorList>
            <person name="Yang R."/>
            <person name="Jarvis D.E."/>
            <person name="Chen H."/>
            <person name="Beilstein M.A."/>
            <person name="Grimwood J."/>
            <person name="Jenkins J."/>
            <person name="Shu S."/>
            <person name="Prochnik S."/>
            <person name="Xin M."/>
            <person name="Ma C."/>
            <person name="Schmutz J."/>
            <person name="Wing R.A."/>
            <person name="Mitchell-Olds T."/>
            <person name="Schumaker K.S."/>
            <person name="Wang X."/>
        </authorList>
    </citation>
    <scope>NUCLEOTIDE SEQUENCE [LARGE SCALE GENOMIC DNA]</scope>
</reference>